<evidence type="ECO:0000256" key="7">
    <source>
        <dbReference type="SAM" id="MobiDB-lite"/>
    </source>
</evidence>
<feature type="region of interest" description="Disordered" evidence="7">
    <location>
        <begin position="260"/>
        <end position="298"/>
    </location>
</feature>
<evidence type="ECO:0000256" key="1">
    <source>
        <dbReference type="ARBA" id="ARBA00004141"/>
    </source>
</evidence>
<comment type="similarity">
    <text evidence="2 6">Belongs to the peroxisomal membrane protein PXMP2/4 family.</text>
</comment>
<keyword evidence="9" id="KW-1185">Reference proteome</keyword>
<keyword evidence="5" id="KW-0472">Membrane</keyword>
<name>A0A835YKC9_9STRA</name>
<evidence type="ECO:0000313" key="8">
    <source>
        <dbReference type="EMBL" id="KAG5176226.1"/>
    </source>
</evidence>
<accession>A0A835YKC9</accession>
<dbReference type="Proteomes" id="UP000664859">
    <property type="component" value="Unassembled WGS sequence"/>
</dbReference>
<evidence type="ECO:0000256" key="5">
    <source>
        <dbReference type="ARBA" id="ARBA00023136"/>
    </source>
</evidence>
<proteinExistence type="inferred from homology"/>
<evidence type="ECO:0000256" key="4">
    <source>
        <dbReference type="ARBA" id="ARBA00022989"/>
    </source>
</evidence>
<dbReference type="GO" id="GO:0005737">
    <property type="term" value="C:cytoplasm"/>
    <property type="evidence" value="ECO:0007669"/>
    <property type="project" value="TreeGrafter"/>
</dbReference>
<evidence type="ECO:0000256" key="6">
    <source>
        <dbReference type="RuleBase" id="RU363053"/>
    </source>
</evidence>
<dbReference type="EMBL" id="JAFCMP010000539">
    <property type="protein sequence ID" value="KAG5176226.1"/>
    <property type="molecule type" value="Genomic_DNA"/>
</dbReference>
<evidence type="ECO:0000256" key="2">
    <source>
        <dbReference type="ARBA" id="ARBA00006824"/>
    </source>
</evidence>
<dbReference type="PANTHER" id="PTHR11266">
    <property type="entry name" value="PEROXISOMAL MEMBRANE PROTEIN 2, PXMP2 MPV17"/>
    <property type="match status" value="1"/>
</dbReference>
<keyword evidence="3" id="KW-0812">Transmembrane</keyword>
<comment type="caution">
    <text evidence="8">The sequence shown here is derived from an EMBL/GenBank/DDBJ whole genome shotgun (WGS) entry which is preliminary data.</text>
</comment>
<reference evidence="8" key="1">
    <citation type="submission" date="2021-02" db="EMBL/GenBank/DDBJ databases">
        <title>First Annotated Genome of the Yellow-green Alga Tribonema minus.</title>
        <authorList>
            <person name="Mahan K.M."/>
        </authorList>
    </citation>
    <scope>NUCLEOTIDE SEQUENCE</scope>
    <source>
        <strain evidence="8">UTEX B ZZ1240</strain>
    </source>
</reference>
<dbReference type="Pfam" id="PF04117">
    <property type="entry name" value="Mpv17_PMP22"/>
    <property type="match status" value="1"/>
</dbReference>
<dbReference type="PANTHER" id="PTHR11266:SF80">
    <property type="entry name" value="PEROXISOMAL MEMBRANE PROTEIN 2"/>
    <property type="match status" value="1"/>
</dbReference>
<evidence type="ECO:0000313" key="9">
    <source>
        <dbReference type="Proteomes" id="UP000664859"/>
    </source>
</evidence>
<gene>
    <name evidence="8" type="ORF">JKP88DRAFT_351176</name>
</gene>
<sequence length="331" mass="35192">MSTSVDLPLAVETGNVISSSSRSLLDRYSALLASRPLLTKGVTAAIIAGMGDVACQLYTAHRAWEEEAQGENDVPPHHPHIHGGVASVSAPAAAEAGMAKRQQHRDWWGAVDLKRTGKFMLLNAALFAPSAHYWYQVLAKYVKGPTAMGAAVKRMALDQFLFAPVFMGLFFSALMVVEGEAAKIPQKLKQDYWPTLVKNWGIWMPAQLINFRLVPQPYQVLWANGVGFFWNAIMSAQCFKETLDDEEQPVAVTETKLSVAASSGSSGSGPSAGGGSGGGGGGSKVIRGSAPAANAAPLREEVTVHVVPTAAANEQYTLQVRRRGASTSTSP</sequence>
<feature type="compositionally biased region" description="Gly residues" evidence="7">
    <location>
        <begin position="266"/>
        <end position="283"/>
    </location>
</feature>
<evidence type="ECO:0000256" key="3">
    <source>
        <dbReference type="ARBA" id="ARBA00022692"/>
    </source>
</evidence>
<dbReference type="InterPro" id="IPR007248">
    <property type="entry name" value="Mpv17_PMP22"/>
</dbReference>
<comment type="subcellular location">
    <subcellularLocation>
        <location evidence="1">Membrane</location>
        <topology evidence="1">Multi-pass membrane protein</topology>
    </subcellularLocation>
</comment>
<protein>
    <submittedName>
        <fullName evidence="8">Uncharacterized protein</fullName>
    </submittedName>
</protein>
<organism evidence="8 9">
    <name type="scientific">Tribonema minus</name>
    <dbReference type="NCBI Taxonomy" id="303371"/>
    <lineage>
        <taxon>Eukaryota</taxon>
        <taxon>Sar</taxon>
        <taxon>Stramenopiles</taxon>
        <taxon>Ochrophyta</taxon>
        <taxon>PX clade</taxon>
        <taxon>Xanthophyceae</taxon>
        <taxon>Tribonematales</taxon>
        <taxon>Tribonemataceae</taxon>
        <taxon>Tribonema</taxon>
    </lineage>
</organism>
<dbReference type="OrthoDB" id="430207at2759"/>
<dbReference type="AlphaFoldDB" id="A0A835YKC9"/>
<dbReference type="GO" id="GO:0016020">
    <property type="term" value="C:membrane"/>
    <property type="evidence" value="ECO:0007669"/>
    <property type="project" value="UniProtKB-SubCell"/>
</dbReference>
<keyword evidence="4" id="KW-1133">Transmembrane helix</keyword>